<comment type="caution">
    <text evidence="1">The sequence shown here is derived from an EMBL/GenBank/DDBJ whole genome shotgun (WGS) entry which is preliminary data.</text>
</comment>
<dbReference type="STRING" id="1395513.P343_17760"/>
<dbReference type="eggNOG" id="ENOG502ZPFF">
    <property type="taxonomic scope" value="Bacteria"/>
</dbReference>
<dbReference type="OrthoDB" id="2928999at2"/>
<dbReference type="EMBL" id="AWTC01000026">
    <property type="protein sequence ID" value="EST10314.1"/>
    <property type="molecule type" value="Genomic_DNA"/>
</dbReference>
<organism evidence="1 2">
    <name type="scientific">Sporolactobacillus laevolacticus DSM 442</name>
    <dbReference type="NCBI Taxonomy" id="1395513"/>
    <lineage>
        <taxon>Bacteria</taxon>
        <taxon>Bacillati</taxon>
        <taxon>Bacillota</taxon>
        <taxon>Bacilli</taxon>
        <taxon>Bacillales</taxon>
        <taxon>Sporolactobacillaceae</taxon>
        <taxon>Sporolactobacillus</taxon>
    </lineage>
</organism>
<evidence type="ECO:0000313" key="1">
    <source>
        <dbReference type="EMBL" id="EST10314.1"/>
    </source>
</evidence>
<keyword evidence="2" id="KW-1185">Reference proteome</keyword>
<dbReference type="PATRIC" id="fig|1395513.3.peg.3607"/>
<name>V6J0M6_9BACL</name>
<gene>
    <name evidence="1" type="ORF">P343_17760</name>
</gene>
<proteinExistence type="predicted"/>
<dbReference type="AlphaFoldDB" id="V6J0M6"/>
<reference evidence="1 2" key="1">
    <citation type="journal article" date="2013" name="Genome Announc.">
        <title>Genome Sequence of Sporolactobacillus laevolacticus DSM442, an Efficient Polymer-Grade D-Lactate Producer from Agricultural Waste Cottonseed as a Nitrogen Source.</title>
        <authorList>
            <person name="Wang H."/>
            <person name="Wang L."/>
            <person name="Ju J."/>
            <person name="Yu B."/>
            <person name="Ma Y."/>
        </authorList>
    </citation>
    <scope>NUCLEOTIDE SEQUENCE [LARGE SCALE GENOMIC DNA]</scope>
    <source>
        <strain evidence="1 2">DSM 442</strain>
    </source>
</reference>
<sequence>MFIENVRSAIDKLNIQQKSDLAVKTHDIMIEKHLKDTVGKPSEIIGYIDNFVNAKDTSTRYLEGYLFALNEMCSDGEMNALISGETKGKSWKNVLTKITDDISSPQLNDYIEDEEFLVQLKNLFITIVNHCVVGDKKESLEKIEAGITFIKIFKSQKS</sequence>
<dbReference type="RefSeq" id="WP_023511740.1">
    <property type="nucleotide sequence ID" value="NZ_AWTC01000026.1"/>
</dbReference>
<dbReference type="Proteomes" id="UP000018296">
    <property type="component" value="Unassembled WGS sequence"/>
</dbReference>
<evidence type="ECO:0000313" key="2">
    <source>
        <dbReference type="Proteomes" id="UP000018296"/>
    </source>
</evidence>
<protein>
    <submittedName>
        <fullName evidence="1">Uncharacterized protein</fullName>
    </submittedName>
</protein>
<accession>V6J0M6</accession>